<dbReference type="Proteomes" id="UP001193389">
    <property type="component" value="Chromosome"/>
</dbReference>
<dbReference type="AlphaFoldDB" id="A0A5K7SAY1"/>
<gene>
    <name evidence="2" type="ORF">AQPE_2903</name>
</gene>
<proteinExistence type="predicted"/>
<sequence>MKKIILSIAVVLISLVSMAQKPEYYQTMGESLGEYANCKGVADFQALGNKFEMIANVEKTEWLPLYYHAHCYILMSFMEQDAAKKDSYLDVAEKSVNKLIEMAPTEAEVFVLQAFYLTGRLVVNPVERGQEYSGLVGQANGKALAIDPSNPRAKMMKIQMDMGAAPYMGLDPKSFCPQAKELLASWDNFKPKSPLYPNWGKDQVAGIVKRCE</sequence>
<evidence type="ECO:0000313" key="3">
    <source>
        <dbReference type="Proteomes" id="UP001193389"/>
    </source>
</evidence>
<dbReference type="KEGG" id="anf:AQPE_2903"/>
<reference evidence="2" key="1">
    <citation type="journal article" date="2020" name="Int. J. Syst. Evol. Microbiol.">
        <title>Aquipluma nitroreducens gen. nov. sp. nov., a novel facultatively anaerobic bacterium isolated from a freshwater lake.</title>
        <authorList>
            <person name="Watanabe M."/>
            <person name="Kojima H."/>
            <person name="Fukui M."/>
        </authorList>
    </citation>
    <scope>NUCLEOTIDE SEQUENCE</scope>
    <source>
        <strain evidence="2">MeG22</strain>
    </source>
</reference>
<name>A0A5K7SAY1_9BACT</name>
<protein>
    <submittedName>
        <fullName evidence="2">Uncharacterized protein</fullName>
    </submittedName>
</protein>
<feature type="signal peptide" evidence="1">
    <location>
        <begin position="1"/>
        <end position="19"/>
    </location>
</feature>
<evidence type="ECO:0000256" key="1">
    <source>
        <dbReference type="SAM" id="SignalP"/>
    </source>
</evidence>
<feature type="chain" id="PRO_5024424506" evidence="1">
    <location>
        <begin position="20"/>
        <end position="212"/>
    </location>
</feature>
<evidence type="ECO:0000313" key="2">
    <source>
        <dbReference type="EMBL" id="BBE18738.1"/>
    </source>
</evidence>
<keyword evidence="1" id="KW-0732">Signal</keyword>
<organism evidence="2 3">
    <name type="scientific">Aquipluma nitroreducens</name>
    <dbReference type="NCBI Taxonomy" id="2010828"/>
    <lineage>
        <taxon>Bacteria</taxon>
        <taxon>Pseudomonadati</taxon>
        <taxon>Bacteroidota</taxon>
        <taxon>Bacteroidia</taxon>
        <taxon>Marinilabiliales</taxon>
        <taxon>Prolixibacteraceae</taxon>
        <taxon>Aquipluma</taxon>
    </lineage>
</organism>
<dbReference type="RefSeq" id="WP_318347047.1">
    <property type="nucleotide sequence ID" value="NZ_AP018694.1"/>
</dbReference>
<keyword evidence="3" id="KW-1185">Reference proteome</keyword>
<dbReference type="EMBL" id="AP018694">
    <property type="protein sequence ID" value="BBE18738.1"/>
    <property type="molecule type" value="Genomic_DNA"/>
</dbReference>
<accession>A0A5K7SAY1</accession>